<dbReference type="InterPro" id="IPR018691">
    <property type="entry name" value="DUF2188"/>
</dbReference>
<dbReference type="Proteomes" id="UP001226434">
    <property type="component" value="Unassembled WGS sequence"/>
</dbReference>
<reference evidence="1 2" key="1">
    <citation type="submission" date="2023-05" db="EMBL/GenBank/DDBJ databases">
        <title>Genome sequence of Pinibacter sp. MAH-24.</title>
        <authorList>
            <person name="Huq M.A."/>
        </authorList>
    </citation>
    <scope>NUCLEOTIDE SEQUENCE [LARGE SCALE GENOMIC DNA]</scope>
    <source>
        <strain evidence="1 2">MAH-24</strain>
    </source>
</reference>
<dbReference type="Pfam" id="PF09954">
    <property type="entry name" value="DUF2188"/>
    <property type="match status" value="1"/>
</dbReference>
<organism evidence="1 2">
    <name type="scientific">Pinibacter soli</name>
    <dbReference type="NCBI Taxonomy" id="3044211"/>
    <lineage>
        <taxon>Bacteria</taxon>
        <taxon>Pseudomonadati</taxon>
        <taxon>Bacteroidota</taxon>
        <taxon>Chitinophagia</taxon>
        <taxon>Chitinophagales</taxon>
        <taxon>Chitinophagaceae</taxon>
        <taxon>Pinibacter</taxon>
    </lineage>
</organism>
<accession>A0ABT6R902</accession>
<dbReference type="EMBL" id="JASBRG010000003">
    <property type="protein sequence ID" value="MDI3319039.1"/>
    <property type="molecule type" value="Genomic_DNA"/>
</dbReference>
<name>A0ABT6R902_9BACT</name>
<protein>
    <submittedName>
        <fullName evidence="1">DUF2188 domain-containing protein</fullName>
    </submittedName>
</protein>
<gene>
    <name evidence="1" type="ORF">QJ048_04610</name>
</gene>
<dbReference type="RefSeq" id="WP_282333155.1">
    <property type="nucleotide sequence ID" value="NZ_JASBRG010000003.1"/>
</dbReference>
<proteinExistence type="predicted"/>
<keyword evidence="2" id="KW-1185">Reference proteome</keyword>
<evidence type="ECO:0000313" key="1">
    <source>
        <dbReference type="EMBL" id="MDI3319039.1"/>
    </source>
</evidence>
<comment type="caution">
    <text evidence="1">The sequence shown here is derived from an EMBL/GenBank/DDBJ whole genome shotgun (WGS) entry which is preliminary data.</text>
</comment>
<evidence type="ECO:0000313" key="2">
    <source>
        <dbReference type="Proteomes" id="UP001226434"/>
    </source>
</evidence>
<sequence length="79" mass="8834">MMKTSRSALKNDIQYVLPLGNGWVVKASKATSFTVITDSKTEAISIARNIARSKHTQMIVHRRNGEIERTENYIVAGTK</sequence>